<dbReference type="GO" id="GO:0022857">
    <property type="term" value="F:transmembrane transporter activity"/>
    <property type="evidence" value="ECO:0007669"/>
    <property type="project" value="InterPro"/>
</dbReference>
<dbReference type="PANTHER" id="PTHR23502:SF60">
    <property type="entry name" value="MAJOR FACILITATOR SUPERFAMILY (MFS) PROFILE DOMAIN-CONTAINING PROTEIN-RELATED"/>
    <property type="match status" value="1"/>
</dbReference>
<keyword evidence="2 6" id="KW-0812">Transmembrane</keyword>
<evidence type="ECO:0000256" key="5">
    <source>
        <dbReference type="SAM" id="MobiDB-lite"/>
    </source>
</evidence>
<dbReference type="OrthoDB" id="6770063at2759"/>
<dbReference type="Proteomes" id="UP000297245">
    <property type="component" value="Unassembled WGS sequence"/>
</dbReference>
<dbReference type="InterPro" id="IPR036259">
    <property type="entry name" value="MFS_trans_sf"/>
</dbReference>
<feature type="transmembrane region" description="Helical" evidence="6">
    <location>
        <begin position="242"/>
        <end position="264"/>
    </location>
</feature>
<feature type="region of interest" description="Disordered" evidence="5">
    <location>
        <begin position="1"/>
        <end position="67"/>
    </location>
</feature>
<protein>
    <submittedName>
        <fullName evidence="8">MFS general substrate transporter</fullName>
    </submittedName>
</protein>
<feature type="transmembrane region" description="Helical" evidence="6">
    <location>
        <begin position="357"/>
        <end position="377"/>
    </location>
</feature>
<sequence length="522" mass="56568">MSPEEAPNALDQALSRKSSATQVSERKSTTKATEESFSRESPKTGHENHDESALTTEKKERDVVDNVEDDWENDPLNARNWSSRRKWTAVAVVSAYTFIPPLASSIMAPSLPEIGRRYAIESQTIVALTLSIFLVSFGIGPLVLAPLSEMYGRTWILHLGNIFSMIFALGCAFSPNVGALLAFRFLMGFSGAAPIACGGGSISDLFSANDRAMAMSLYTVGPLLAPAIGPIAGGFLSQSVGVRYVFIVIAACCAVASLFGIPFLHETYAPVLQKRRAKKNGSDPEKAAPMPDPVQMSKARYLWLNLARPVQLLTRSFICFILSLFMAFIYGIYYLMFATFADSFHDIYGFGTGTGGLAYLGLGIGFLVSTYFGASTADSIYKKLAKKNGGVGKPEMRIPALFVGSLFVPIGLFWYGWSAQARVHWIMPIIGSGIFGFGEYLPAQLYLVDSFTYAASALAAASVLRCLLGFAFPLFAAQMFNAMGLGPGNSLLGGLAIILGVPFPIWIYYKGEEMRARNPLTR</sequence>
<feature type="transmembrane region" description="Helical" evidence="6">
    <location>
        <begin position="124"/>
        <end position="144"/>
    </location>
</feature>
<gene>
    <name evidence="8" type="ORF">K435DRAFT_662164</name>
</gene>
<dbReference type="CDD" id="cd17323">
    <property type="entry name" value="MFS_Tpo1_MDR_like"/>
    <property type="match status" value="1"/>
</dbReference>
<name>A0A4S8M7H5_DENBC</name>
<evidence type="ECO:0000256" key="6">
    <source>
        <dbReference type="SAM" id="Phobius"/>
    </source>
</evidence>
<feature type="transmembrane region" description="Helical" evidence="6">
    <location>
        <begin position="398"/>
        <end position="417"/>
    </location>
</feature>
<feature type="compositionally biased region" description="Basic and acidic residues" evidence="5">
    <location>
        <begin position="24"/>
        <end position="64"/>
    </location>
</feature>
<evidence type="ECO:0000256" key="1">
    <source>
        <dbReference type="ARBA" id="ARBA00004141"/>
    </source>
</evidence>
<dbReference type="Gene3D" id="1.20.1250.20">
    <property type="entry name" value="MFS general substrate transporter like domains"/>
    <property type="match status" value="1"/>
</dbReference>
<dbReference type="Pfam" id="PF07690">
    <property type="entry name" value="MFS_1"/>
    <property type="match status" value="1"/>
</dbReference>
<evidence type="ECO:0000256" key="2">
    <source>
        <dbReference type="ARBA" id="ARBA00022692"/>
    </source>
</evidence>
<feature type="transmembrane region" description="Helical" evidence="6">
    <location>
        <begin position="156"/>
        <end position="175"/>
    </location>
</feature>
<reference evidence="8 9" key="1">
    <citation type="journal article" date="2019" name="Nat. Ecol. Evol.">
        <title>Megaphylogeny resolves global patterns of mushroom evolution.</title>
        <authorList>
            <person name="Varga T."/>
            <person name="Krizsan K."/>
            <person name="Foldi C."/>
            <person name="Dima B."/>
            <person name="Sanchez-Garcia M."/>
            <person name="Sanchez-Ramirez S."/>
            <person name="Szollosi G.J."/>
            <person name="Szarkandi J.G."/>
            <person name="Papp V."/>
            <person name="Albert L."/>
            <person name="Andreopoulos W."/>
            <person name="Angelini C."/>
            <person name="Antonin V."/>
            <person name="Barry K.W."/>
            <person name="Bougher N.L."/>
            <person name="Buchanan P."/>
            <person name="Buyck B."/>
            <person name="Bense V."/>
            <person name="Catcheside P."/>
            <person name="Chovatia M."/>
            <person name="Cooper J."/>
            <person name="Damon W."/>
            <person name="Desjardin D."/>
            <person name="Finy P."/>
            <person name="Geml J."/>
            <person name="Haridas S."/>
            <person name="Hughes K."/>
            <person name="Justo A."/>
            <person name="Karasinski D."/>
            <person name="Kautmanova I."/>
            <person name="Kiss B."/>
            <person name="Kocsube S."/>
            <person name="Kotiranta H."/>
            <person name="LaButti K.M."/>
            <person name="Lechner B.E."/>
            <person name="Liimatainen K."/>
            <person name="Lipzen A."/>
            <person name="Lukacs Z."/>
            <person name="Mihaltcheva S."/>
            <person name="Morgado L.N."/>
            <person name="Niskanen T."/>
            <person name="Noordeloos M.E."/>
            <person name="Ohm R.A."/>
            <person name="Ortiz-Santana B."/>
            <person name="Ovrebo C."/>
            <person name="Racz N."/>
            <person name="Riley R."/>
            <person name="Savchenko A."/>
            <person name="Shiryaev A."/>
            <person name="Soop K."/>
            <person name="Spirin V."/>
            <person name="Szebenyi C."/>
            <person name="Tomsovsky M."/>
            <person name="Tulloss R.E."/>
            <person name="Uehling J."/>
            <person name="Grigoriev I.V."/>
            <person name="Vagvolgyi C."/>
            <person name="Papp T."/>
            <person name="Martin F.M."/>
            <person name="Miettinen O."/>
            <person name="Hibbett D.S."/>
            <person name="Nagy L.G."/>
        </authorList>
    </citation>
    <scope>NUCLEOTIDE SEQUENCE [LARGE SCALE GENOMIC DNA]</scope>
    <source>
        <strain evidence="8 9">CBS 962.96</strain>
    </source>
</reference>
<dbReference type="AlphaFoldDB" id="A0A4S8M7H5"/>
<evidence type="ECO:0000256" key="3">
    <source>
        <dbReference type="ARBA" id="ARBA00022989"/>
    </source>
</evidence>
<keyword evidence="9" id="KW-1185">Reference proteome</keyword>
<feature type="transmembrane region" description="Helical" evidence="6">
    <location>
        <begin position="181"/>
        <end position="203"/>
    </location>
</feature>
<dbReference type="InterPro" id="IPR011701">
    <property type="entry name" value="MFS"/>
</dbReference>
<evidence type="ECO:0000256" key="4">
    <source>
        <dbReference type="ARBA" id="ARBA00023136"/>
    </source>
</evidence>
<organism evidence="8 9">
    <name type="scientific">Dendrothele bispora (strain CBS 962.96)</name>
    <dbReference type="NCBI Taxonomy" id="1314807"/>
    <lineage>
        <taxon>Eukaryota</taxon>
        <taxon>Fungi</taxon>
        <taxon>Dikarya</taxon>
        <taxon>Basidiomycota</taxon>
        <taxon>Agaricomycotina</taxon>
        <taxon>Agaricomycetes</taxon>
        <taxon>Agaricomycetidae</taxon>
        <taxon>Agaricales</taxon>
        <taxon>Agaricales incertae sedis</taxon>
        <taxon>Dendrothele</taxon>
    </lineage>
</organism>
<evidence type="ECO:0000313" key="8">
    <source>
        <dbReference type="EMBL" id="THU97778.1"/>
    </source>
</evidence>
<comment type="subcellular location">
    <subcellularLocation>
        <location evidence="1">Membrane</location>
        <topology evidence="1">Multi-pass membrane protein</topology>
    </subcellularLocation>
</comment>
<accession>A0A4S8M7H5</accession>
<feature type="transmembrane region" description="Helical" evidence="6">
    <location>
        <begin position="488"/>
        <end position="509"/>
    </location>
</feature>
<evidence type="ECO:0000259" key="7">
    <source>
        <dbReference type="PROSITE" id="PS50850"/>
    </source>
</evidence>
<feature type="transmembrane region" description="Helical" evidence="6">
    <location>
        <begin position="453"/>
        <end position="476"/>
    </location>
</feature>
<keyword evidence="4 6" id="KW-0472">Membrane</keyword>
<feature type="transmembrane region" description="Helical" evidence="6">
    <location>
        <begin position="87"/>
        <end position="104"/>
    </location>
</feature>
<dbReference type="InterPro" id="IPR020846">
    <property type="entry name" value="MFS_dom"/>
</dbReference>
<dbReference type="SUPFAM" id="SSF103473">
    <property type="entry name" value="MFS general substrate transporter"/>
    <property type="match status" value="1"/>
</dbReference>
<dbReference type="PROSITE" id="PS50850">
    <property type="entry name" value="MFS"/>
    <property type="match status" value="1"/>
</dbReference>
<dbReference type="FunFam" id="1.20.1250.20:FF:000011">
    <property type="entry name" value="MFS multidrug transporter, putative"/>
    <property type="match status" value="1"/>
</dbReference>
<feature type="transmembrane region" description="Helical" evidence="6">
    <location>
        <begin position="215"/>
        <end position="236"/>
    </location>
</feature>
<keyword evidence="3 6" id="KW-1133">Transmembrane helix</keyword>
<proteinExistence type="predicted"/>
<dbReference type="PANTHER" id="PTHR23502">
    <property type="entry name" value="MAJOR FACILITATOR SUPERFAMILY"/>
    <property type="match status" value="1"/>
</dbReference>
<feature type="domain" description="Major facilitator superfamily (MFS) profile" evidence="7">
    <location>
        <begin position="89"/>
        <end position="512"/>
    </location>
</feature>
<dbReference type="EMBL" id="ML179149">
    <property type="protein sequence ID" value="THU97778.1"/>
    <property type="molecule type" value="Genomic_DNA"/>
</dbReference>
<feature type="transmembrane region" description="Helical" evidence="6">
    <location>
        <begin position="423"/>
        <end position="441"/>
    </location>
</feature>
<evidence type="ECO:0000313" key="9">
    <source>
        <dbReference type="Proteomes" id="UP000297245"/>
    </source>
</evidence>
<feature type="transmembrane region" description="Helical" evidence="6">
    <location>
        <begin position="317"/>
        <end position="337"/>
    </location>
</feature>
<dbReference type="GO" id="GO:0005886">
    <property type="term" value="C:plasma membrane"/>
    <property type="evidence" value="ECO:0007669"/>
    <property type="project" value="TreeGrafter"/>
</dbReference>